<dbReference type="Proteomes" id="UP000217250">
    <property type="component" value="Chromosome"/>
</dbReference>
<protein>
    <recommendedName>
        <fullName evidence="3">YbbR-like protein</fullName>
    </recommendedName>
</protein>
<reference evidence="2" key="1">
    <citation type="submission" date="2017-06" db="EMBL/GenBank/DDBJ databases">
        <title>Capnocytophaga spp. assemblies.</title>
        <authorList>
            <person name="Gulvik C.A."/>
        </authorList>
    </citation>
    <scope>NUCLEOTIDE SEQUENCE [LARGE SCALE GENOMIC DNA]</scope>
    <source>
        <strain evidence="2">H1496</strain>
    </source>
</reference>
<gene>
    <name evidence="1" type="ORF">CGC50_01715</name>
</gene>
<dbReference type="InterPro" id="IPR012505">
    <property type="entry name" value="YbbR"/>
</dbReference>
<accession>A0A250FLL8</accession>
<organism evidence="1 2">
    <name type="scientific">Capnocytophaga gingivalis</name>
    <dbReference type="NCBI Taxonomy" id="1017"/>
    <lineage>
        <taxon>Bacteria</taxon>
        <taxon>Pseudomonadati</taxon>
        <taxon>Bacteroidota</taxon>
        <taxon>Flavobacteriia</taxon>
        <taxon>Flavobacteriales</taxon>
        <taxon>Flavobacteriaceae</taxon>
        <taxon>Capnocytophaga</taxon>
    </lineage>
</organism>
<dbReference type="OrthoDB" id="1150187at2"/>
<dbReference type="RefSeq" id="WP_095909434.1">
    <property type="nucleotide sequence ID" value="NZ_CP022386.1"/>
</dbReference>
<dbReference type="KEGG" id="cgh:CGC50_01715"/>
<dbReference type="Gene3D" id="2.170.120.40">
    <property type="entry name" value="YbbR-like domain"/>
    <property type="match status" value="1"/>
</dbReference>
<dbReference type="PANTHER" id="PTHR37804:SF1">
    <property type="entry name" value="CDAA REGULATORY PROTEIN CDAR"/>
    <property type="match status" value="1"/>
</dbReference>
<name>A0A250FLL8_9FLAO</name>
<sequence>MKLNRYFFSKRTIGILFCILLAALTWLVGKLSKEATQQYTIKLRYMEVPTERFVEMEASPTIKVKLRGVGFSLFKYTFSPPVFSLSVHKLKKVGKDKYVFTENLKQQLNRQYFPDVRIEEIQPDTIKIYLKKIKQKKVPVRLQFSGTLQEDYQVDSYKVFPDSVVVSGLAADLDTITGVYLQKKYKRNVTTSYSGEIRITDTPKLHYDTDKVTFSLQMVHVTEQEIKAKVQLIHQPFSVEVKLFPEEVPLLLTGNVETIRNLKPTDITIVADYNQRKDRYIPLEVRKKPASLNVNFTEQKEVEYLIIHE</sequence>
<dbReference type="AlphaFoldDB" id="A0A250FLL8"/>
<dbReference type="EMBL" id="CP022386">
    <property type="protein sequence ID" value="ATA85984.1"/>
    <property type="molecule type" value="Genomic_DNA"/>
</dbReference>
<evidence type="ECO:0000313" key="1">
    <source>
        <dbReference type="EMBL" id="ATA85984.1"/>
    </source>
</evidence>
<dbReference type="GeneID" id="84807280"/>
<evidence type="ECO:0008006" key="3">
    <source>
        <dbReference type="Google" id="ProtNLM"/>
    </source>
</evidence>
<proteinExistence type="predicted"/>
<dbReference type="Pfam" id="PF07949">
    <property type="entry name" value="YbbR"/>
    <property type="match status" value="1"/>
</dbReference>
<dbReference type="InterPro" id="IPR053154">
    <property type="entry name" value="c-di-AMP_regulator"/>
</dbReference>
<dbReference type="PANTHER" id="PTHR37804">
    <property type="entry name" value="CDAA REGULATORY PROTEIN CDAR"/>
    <property type="match status" value="1"/>
</dbReference>
<evidence type="ECO:0000313" key="2">
    <source>
        <dbReference type="Proteomes" id="UP000217250"/>
    </source>
</evidence>